<accession>A0A8J2YEG5</accession>
<comment type="subcellular location">
    <subcellularLocation>
        <location evidence="1 7">Cell membrane</location>
        <topology evidence="1 7">Multi-pass membrane protein</topology>
    </subcellularLocation>
</comment>
<feature type="transmembrane region" description="Helical" evidence="7">
    <location>
        <begin position="209"/>
        <end position="234"/>
    </location>
</feature>
<dbReference type="AlphaFoldDB" id="A0A8J2YEG5"/>
<feature type="region of interest" description="Disordered" evidence="8">
    <location>
        <begin position="1"/>
        <end position="21"/>
    </location>
</feature>
<protein>
    <submittedName>
        <fullName evidence="10">Sugar ABC transporter permease</fullName>
    </submittedName>
</protein>
<reference evidence="10" key="1">
    <citation type="journal article" date="2014" name="Int. J. Syst. Evol. Microbiol.">
        <title>Complete genome sequence of Corynebacterium casei LMG S-19264T (=DSM 44701T), isolated from a smear-ripened cheese.</title>
        <authorList>
            <consortium name="US DOE Joint Genome Institute (JGI-PGF)"/>
            <person name="Walter F."/>
            <person name="Albersmeier A."/>
            <person name="Kalinowski J."/>
            <person name="Ruckert C."/>
        </authorList>
    </citation>
    <scope>NUCLEOTIDE SEQUENCE</scope>
    <source>
        <strain evidence="10">CGMCC 1.15179</strain>
    </source>
</reference>
<dbReference type="PROSITE" id="PS50928">
    <property type="entry name" value="ABC_TM1"/>
    <property type="match status" value="1"/>
</dbReference>
<evidence type="ECO:0000256" key="6">
    <source>
        <dbReference type="ARBA" id="ARBA00023136"/>
    </source>
</evidence>
<dbReference type="GO" id="GO:0055085">
    <property type="term" value="P:transmembrane transport"/>
    <property type="evidence" value="ECO:0007669"/>
    <property type="project" value="InterPro"/>
</dbReference>
<keyword evidence="4 7" id="KW-0812">Transmembrane</keyword>
<dbReference type="PANTHER" id="PTHR43744">
    <property type="entry name" value="ABC TRANSPORTER PERMEASE PROTEIN MG189-RELATED-RELATED"/>
    <property type="match status" value="1"/>
</dbReference>
<name>A0A8J2YEG5_9BACL</name>
<evidence type="ECO:0000256" key="1">
    <source>
        <dbReference type="ARBA" id="ARBA00004651"/>
    </source>
</evidence>
<keyword evidence="3" id="KW-1003">Cell membrane</keyword>
<sequence>MKAETVHSTQQMNHPPQVKPFLNPPYHRKKRGRVTGLFFHLMLTAGALLMVFPFFWTITSALKDNSQIFASPPKWIPHPAVWSNFSDSLQAMPFAGAYWNSFYITTVIVVCQLLTASMASYAFAKIRFPGANVLFILFLSTMMIPKQVTMIPVYLIIKNLGWVDSHLALIVPNALLNGFGVFLLRQFIMGIPKELEEAAIIDGASPFRIYWNIILPLIRPALAAFGIFTFLATWNNFLEPLIYLSTPEKFTVPVLLNSFKGLYVTDWSLMMAGTTISVIPVLAVYLIAQKYIIEGITMTGIKG</sequence>
<dbReference type="Proteomes" id="UP000625210">
    <property type="component" value="Unassembled WGS sequence"/>
</dbReference>
<feature type="compositionally biased region" description="Polar residues" evidence="8">
    <location>
        <begin position="1"/>
        <end position="14"/>
    </location>
</feature>
<evidence type="ECO:0000256" key="8">
    <source>
        <dbReference type="SAM" id="MobiDB-lite"/>
    </source>
</evidence>
<evidence type="ECO:0000256" key="3">
    <source>
        <dbReference type="ARBA" id="ARBA00022475"/>
    </source>
</evidence>
<evidence type="ECO:0000313" key="11">
    <source>
        <dbReference type="Proteomes" id="UP000625210"/>
    </source>
</evidence>
<feature type="transmembrane region" description="Helical" evidence="7">
    <location>
        <begin position="102"/>
        <end position="123"/>
    </location>
</feature>
<proteinExistence type="inferred from homology"/>
<evidence type="ECO:0000256" key="5">
    <source>
        <dbReference type="ARBA" id="ARBA00022989"/>
    </source>
</evidence>
<dbReference type="PANTHER" id="PTHR43744:SF12">
    <property type="entry name" value="ABC TRANSPORTER PERMEASE PROTEIN MG189-RELATED"/>
    <property type="match status" value="1"/>
</dbReference>
<dbReference type="InterPro" id="IPR000515">
    <property type="entry name" value="MetI-like"/>
</dbReference>
<gene>
    <name evidence="10" type="ORF">GCM10011571_26720</name>
</gene>
<dbReference type="GO" id="GO:0005886">
    <property type="term" value="C:plasma membrane"/>
    <property type="evidence" value="ECO:0007669"/>
    <property type="project" value="UniProtKB-SubCell"/>
</dbReference>
<comment type="similarity">
    <text evidence="7">Belongs to the binding-protein-dependent transport system permease family.</text>
</comment>
<evidence type="ECO:0000259" key="9">
    <source>
        <dbReference type="PROSITE" id="PS50928"/>
    </source>
</evidence>
<keyword evidence="6 7" id="KW-0472">Membrane</keyword>
<evidence type="ECO:0000256" key="2">
    <source>
        <dbReference type="ARBA" id="ARBA00022448"/>
    </source>
</evidence>
<keyword evidence="11" id="KW-1185">Reference proteome</keyword>
<evidence type="ECO:0000313" key="10">
    <source>
        <dbReference type="EMBL" id="GGE23265.1"/>
    </source>
</evidence>
<feature type="transmembrane region" description="Helical" evidence="7">
    <location>
        <begin position="267"/>
        <end position="288"/>
    </location>
</feature>
<organism evidence="10 11">
    <name type="scientific">Marinithermofilum abyssi</name>
    <dbReference type="NCBI Taxonomy" id="1571185"/>
    <lineage>
        <taxon>Bacteria</taxon>
        <taxon>Bacillati</taxon>
        <taxon>Bacillota</taxon>
        <taxon>Bacilli</taxon>
        <taxon>Bacillales</taxon>
        <taxon>Thermoactinomycetaceae</taxon>
        <taxon>Marinithermofilum</taxon>
    </lineage>
</organism>
<dbReference type="SUPFAM" id="SSF161098">
    <property type="entry name" value="MetI-like"/>
    <property type="match status" value="1"/>
</dbReference>
<dbReference type="Pfam" id="PF00528">
    <property type="entry name" value="BPD_transp_1"/>
    <property type="match status" value="1"/>
</dbReference>
<keyword evidence="5 7" id="KW-1133">Transmembrane helix</keyword>
<dbReference type="CDD" id="cd06261">
    <property type="entry name" value="TM_PBP2"/>
    <property type="match status" value="1"/>
</dbReference>
<feature type="transmembrane region" description="Helical" evidence="7">
    <location>
        <begin position="169"/>
        <end position="188"/>
    </location>
</feature>
<evidence type="ECO:0000256" key="4">
    <source>
        <dbReference type="ARBA" id="ARBA00022692"/>
    </source>
</evidence>
<feature type="domain" description="ABC transmembrane type-1" evidence="9">
    <location>
        <begin position="98"/>
        <end position="288"/>
    </location>
</feature>
<comment type="caution">
    <text evidence="10">The sequence shown here is derived from an EMBL/GenBank/DDBJ whole genome shotgun (WGS) entry which is preliminary data.</text>
</comment>
<dbReference type="InterPro" id="IPR035906">
    <property type="entry name" value="MetI-like_sf"/>
</dbReference>
<dbReference type="Gene3D" id="1.10.3720.10">
    <property type="entry name" value="MetI-like"/>
    <property type="match status" value="1"/>
</dbReference>
<feature type="transmembrane region" description="Helical" evidence="7">
    <location>
        <begin position="37"/>
        <end position="56"/>
    </location>
</feature>
<evidence type="ECO:0000256" key="7">
    <source>
        <dbReference type="RuleBase" id="RU363032"/>
    </source>
</evidence>
<reference evidence="10" key="2">
    <citation type="submission" date="2020-09" db="EMBL/GenBank/DDBJ databases">
        <authorList>
            <person name="Sun Q."/>
            <person name="Zhou Y."/>
        </authorList>
    </citation>
    <scope>NUCLEOTIDE SEQUENCE</scope>
    <source>
        <strain evidence="10">CGMCC 1.15179</strain>
    </source>
</reference>
<feature type="transmembrane region" description="Helical" evidence="7">
    <location>
        <begin position="135"/>
        <end position="157"/>
    </location>
</feature>
<dbReference type="EMBL" id="BMHQ01000009">
    <property type="protein sequence ID" value="GGE23265.1"/>
    <property type="molecule type" value="Genomic_DNA"/>
</dbReference>
<keyword evidence="2 7" id="KW-0813">Transport</keyword>